<proteinExistence type="predicted"/>
<name>A0A848D2K4_ANEAE</name>
<reference evidence="1 2" key="1">
    <citation type="submission" date="2020-04" db="EMBL/GenBank/DDBJ databases">
        <authorList>
            <person name="Hitch T.C.A."/>
            <person name="Wylensek D."/>
            <person name="Clavel T."/>
        </authorList>
    </citation>
    <scope>NUCLEOTIDE SEQUENCE [LARGE SCALE GENOMIC DNA]</scope>
    <source>
        <strain evidence="1 2">WB01_D5_05</strain>
    </source>
</reference>
<sequence length="38" mass="4615">MAGKAKPTPIIWKKLNLEWLHRLFTVPVAKEQKSRWRR</sequence>
<dbReference type="AlphaFoldDB" id="A0A848D2K4"/>
<protein>
    <submittedName>
        <fullName evidence="1">Uncharacterized protein</fullName>
    </submittedName>
</protein>
<accession>A0A848D2K4</accession>
<comment type="caution">
    <text evidence="1">The sequence shown here is derived from an EMBL/GenBank/DDBJ whole genome shotgun (WGS) entry which is preliminary data.</text>
</comment>
<gene>
    <name evidence="1" type="ORF">HF838_25270</name>
</gene>
<organism evidence="1 2">
    <name type="scientific">Aneurinibacillus aneurinilyticus</name>
    <name type="common">Bacillus aneurinolyticus</name>
    <dbReference type="NCBI Taxonomy" id="1391"/>
    <lineage>
        <taxon>Bacteria</taxon>
        <taxon>Bacillati</taxon>
        <taxon>Bacillota</taxon>
        <taxon>Bacilli</taxon>
        <taxon>Bacillales</taxon>
        <taxon>Paenibacillaceae</taxon>
        <taxon>Aneurinibacillus group</taxon>
        <taxon>Aneurinibacillus</taxon>
    </lineage>
</organism>
<evidence type="ECO:0000313" key="1">
    <source>
        <dbReference type="EMBL" id="NMF01502.1"/>
    </source>
</evidence>
<dbReference type="Proteomes" id="UP000561326">
    <property type="component" value="Unassembled WGS sequence"/>
</dbReference>
<evidence type="ECO:0000313" key="2">
    <source>
        <dbReference type="Proteomes" id="UP000561326"/>
    </source>
</evidence>
<dbReference type="EMBL" id="JABAGO010000095">
    <property type="protein sequence ID" value="NMF01502.1"/>
    <property type="molecule type" value="Genomic_DNA"/>
</dbReference>